<evidence type="ECO:0000313" key="3">
    <source>
        <dbReference type="Proteomes" id="UP000265431"/>
    </source>
</evidence>
<dbReference type="OrthoDB" id="7390113at2"/>
<dbReference type="Proteomes" id="UP000265431">
    <property type="component" value="Unassembled WGS sequence"/>
</dbReference>
<dbReference type="InterPro" id="IPR055199">
    <property type="entry name" value="Hda_lid"/>
</dbReference>
<reference evidence="2 3" key="1">
    <citation type="submission" date="2018-08" db="EMBL/GenBank/DDBJ databases">
        <title>Henriciella mobilis sp. nov., isolated from seawater.</title>
        <authorList>
            <person name="Cheng H."/>
            <person name="Wu Y.-H."/>
            <person name="Xu X.-W."/>
            <person name="Guo L.-L."/>
        </authorList>
    </citation>
    <scope>NUCLEOTIDE SEQUENCE [LARGE SCALE GENOMIC DNA]</scope>
    <source>
        <strain evidence="2 3">CCUG66934</strain>
    </source>
</reference>
<protein>
    <recommendedName>
        <fullName evidence="1">Hda lid domain-containing protein</fullName>
    </recommendedName>
</protein>
<dbReference type="Gene3D" id="3.40.50.300">
    <property type="entry name" value="P-loop containing nucleotide triphosphate hydrolases"/>
    <property type="match status" value="1"/>
</dbReference>
<dbReference type="RefSeq" id="WP_119380127.1">
    <property type="nucleotide sequence ID" value="NZ_QWGB01000007.1"/>
</dbReference>
<dbReference type="Gene3D" id="1.10.8.60">
    <property type="match status" value="1"/>
</dbReference>
<dbReference type="Pfam" id="PF22688">
    <property type="entry name" value="Hda_lid"/>
    <property type="match status" value="1"/>
</dbReference>
<dbReference type="EMBL" id="QWGB01000007">
    <property type="protein sequence ID" value="RIJ22208.1"/>
    <property type="molecule type" value="Genomic_DNA"/>
</dbReference>
<name>A0A399QTP4_9PROT</name>
<dbReference type="InterPro" id="IPR027417">
    <property type="entry name" value="P-loop_NTPase"/>
</dbReference>
<proteinExistence type="predicted"/>
<comment type="caution">
    <text evidence="2">The sequence shown here is derived from an EMBL/GenBank/DDBJ whole genome shotgun (WGS) entry which is preliminary data.</text>
</comment>
<gene>
    <name evidence="2" type="ORF">D1224_11670</name>
</gene>
<accession>A0A399QTP4</accession>
<evidence type="ECO:0000313" key="2">
    <source>
        <dbReference type="EMBL" id="RIJ22208.1"/>
    </source>
</evidence>
<organism evidence="2 3">
    <name type="scientific">Henriciella barbarensis</name>
    <dbReference type="NCBI Taxonomy" id="86342"/>
    <lineage>
        <taxon>Bacteria</taxon>
        <taxon>Pseudomonadati</taxon>
        <taxon>Pseudomonadota</taxon>
        <taxon>Alphaproteobacteria</taxon>
        <taxon>Hyphomonadales</taxon>
        <taxon>Hyphomonadaceae</taxon>
        <taxon>Henriciella</taxon>
    </lineage>
</organism>
<dbReference type="SUPFAM" id="SSF52540">
    <property type="entry name" value="P-loop containing nucleoside triphosphate hydrolases"/>
    <property type="match status" value="1"/>
</dbReference>
<feature type="domain" description="Hda lid" evidence="1">
    <location>
        <begin position="169"/>
        <end position="224"/>
    </location>
</feature>
<dbReference type="AlphaFoldDB" id="A0A399QTP4"/>
<evidence type="ECO:0000259" key="1">
    <source>
        <dbReference type="Pfam" id="PF22688"/>
    </source>
</evidence>
<sequence>MSRTDHPQRKSRQLKFEFPGQGHTLDTLAVTDANRTALALLKRWPDWRTAAFCLVGDELSGLTTAAQAWCELAGGAMLGAKALSKLSHKKIDAIARTPVAVDRADLVENDDNLLSLINLSASHGGSLLLTGRLPPARWRTRLPDLQSRLSAMTLIELGPPDDDMMSIRLRAAMKRRYLKLPDEVESYLIIRLERSYAAIENFVENLHEMSDGREVTVPLAREILDEMDGTRPLFED</sequence>
<keyword evidence="3" id="KW-1185">Reference proteome</keyword>